<dbReference type="AlphaFoldDB" id="A0A1B6K3C1"/>
<dbReference type="EMBL" id="GECU01001745">
    <property type="protein sequence ID" value="JAT05962.1"/>
    <property type="molecule type" value="Transcribed_RNA"/>
</dbReference>
<accession>A0A1B6K3C1</accession>
<evidence type="ECO:0000313" key="2">
    <source>
        <dbReference type="EMBL" id="JAT05962.1"/>
    </source>
</evidence>
<evidence type="ECO:0000256" key="1">
    <source>
        <dbReference type="SAM" id="MobiDB-lite"/>
    </source>
</evidence>
<feature type="non-terminal residue" evidence="2">
    <location>
        <position position="1"/>
    </location>
</feature>
<feature type="non-terminal residue" evidence="2">
    <location>
        <position position="99"/>
    </location>
</feature>
<feature type="compositionally biased region" description="Basic and acidic residues" evidence="1">
    <location>
        <begin position="87"/>
        <end position="99"/>
    </location>
</feature>
<sequence>VADIANILEESENIIDPTFFIEPPDNPALSDCDSDDDDSGNINHLSGNQLRAGGELIGRKLTEDGLVTIRIGGIPEEKSDQEEVEQVEDKKFEEPVDED</sequence>
<organism evidence="2">
    <name type="scientific">Homalodisca liturata</name>
    <dbReference type="NCBI Taxonomy" id="320908"/>
    <lineage>
        <taxon>Eukaryota</taxon>
        <taxon>Metazoa</taxon>
        <taxon>Ecdysozoa</taxon>
        <taxon>Arthropoda</taxon>
        <taxon>Hexapoda</taxon>
        <taxon>Insecta</taxon>
        <taxon>Pterygota</taxon>
        <taxon>Neoptera</taxon>
        <taxon>Paraneoptera</taxon>
        <taxon>Hemiptera</taxon>
        <taxon>Auchenorrhyncha</taxon>
        <taxon>Membracoidea</taxon>
        <taxon>Cicadellidae</taxon>
        <taxon>Cicadellinae</taxon>
        <taxon>Proconiini</taxon>
        <taxon>Homalodisca</taxon>
    </lineage>
</organism>
<proteinExistence type="predicted"/>
<name>A0A1B6K3C1_9HEMI</name>
<gene>
    <name evidence="2" type="ORF">g.293</name>
</gene>
<protein>
    <submittedName>
        <fullName evidence="2">Uncharacterized protein</fullName>
    </submittedName>
</protein>
<reference evidence="2" key="1">
    <citation type="submission" date="2015-11" db="EMBL/GenBank/DDBJ databases">
        <title>De novo transcriptome assembly of four potential Pierce s Disease insect vectors from Arizona vineyards.</title>
        <authorList>
            <person name="Tassone E.E."/>
        </authorList>
    </citation>
    <scope>NUCLEOTIDE SEQUENCE</scope>
</reference>
<feature type="region of interest" description="Disordered" evidence="1">
    <location>
        <begin position="74"/>
        <end position="99"/>
    </location>
</feature>